<dbReference type="SUPFAM" id="SSF110849">
    <property type="entry name" value="ParB/Sulfiredoxin"/>
    <property type="match status" value="1"/>
</dbReference>
<protein>
    <recommendedName>
        <fullName evidence="3">ParB/Sulfiredoxin domain-containing protein</fullName>
    </recommendedName>
</protein>
<dbReference type="AlphaFoldDB" id="A0A0C1QAJ8"/>
<name>A0A0C1QAJ8_9GAMM</name>
<sequence length="321" mass="37054">MKLEHIQSDTGTWMGVKIKAPKLLKKSLFSFQSNRQKQIRCQFKDKTLFLGNLVNADEGCWLIPSHDTINLLPAITSQDIQATIKKDNISRLRGWCSYFGKKLTETTHVFDQTDWYLAPYQVRCGSYELLGTNQQLRLPPLYINKNTIFNKHSHWIDWESSNGSCELFTLRSTMTSKARVKWYTKCAQQGLLPPILVIYVRFFDAYIILDGHCRLEAALRLNISPDIISISPCQNTVYSLTKEQRLSMLHNLKNKMIKRPDKAQDTAWVNSVLLSCFAKTEYIHPTMFATCNLDPEQWHYETKSLTSRDPNQTLILKGIAP</sequence>
<dbReference type="InterPro" id="IPR036086">
    <property type="entry name" value="ParB/Sulfiredoxin_sf"/>
</dbReference>
<accession>A0A0C1QAJ8</accession>
<comment type="caution">
    <text evidence="1">The sequence shown here is derived from an EMBL/GenBank/DDBJ whole genome shotgun (WGS) entry which is preliminary data.</text>
</comment>
<dbReference type="Proteomes" id="UP000031327">
    <property type="component" value="Unassembled WGS sequence"/>
</dbReference>
<reference evidence="1 2" key="1">
    <citation type="submission" date="2014-12" db="EMBL/GenBank/DDBJ databases">
        <title>Draft Genome Sequence of Pseudoalteromonas luteoviolacea HI1.</title>
        <authorList>
            <person name="Asahina A.Y."/>
            <person name="Hadfield M.G."/>
        </authorList>
    </citation>
    <scope>NUCLEOTIDE SEQUENCE [LARGE SCALE GENOMIC DNA]</scope>
    <source>
        <strain evidence="1 2">HI1</strain>
    </source>
</reference>
<organism evidence="1 2">
    <name type="scientific">Pseudoalteromonas luteoviolacea</name>
    <dbReference type="NCBI Taxonomy" id="43657"/>
    <lineage>
        <taxon>Bacteria</taxon>
        <taxon>Pseudomonadati</taxon>
        <taxon>Pseudomonadota</taxon>
        <taxon>Gammaproteobacteria</taxon>
        <taxon>Alteromonadales</taxon>
        <taxon>Pseudoalteromonadaceae</taxon>
        <taxon>Pseudoalteromonas</taxon>
    </lineage>
</organism>
<gene>
    <name evidence="1" type="ORF">JF50_10845</name>
</gene>
<evidence type="ECO:0000313" key="2">
    <source>
        <dbReference type="Proteomes" id="UP000031327"/>
    </source>
</evidence>
<evidence type="ECO:0000313" key="1">
    <source>
        <dbReference type="EMBL" id="KID57656.1"/>
    </source>
</evidence>
<evidence type="ECO:0008006" key="3">
    <source>
        <dbReference type="Google" id="ProtNLM"/>
    </source>
</evidence>
<dbReference type="RefSeq" id="WP_039609426.1">
    <property type="nucleotide sequence ID" value="NZ_JWIC01000005.1"/>
</dbReference>
<dbReference type="OrthoDB" id="1490466at2"/>
<dbReference type="EMBL" id="JWIC01000005">
    <property type="protein sequence ID" value="KID57656.1"/>
    <property type="molecule type" value="Genomic_DNA"/>
</dbReference>
<proteinExistence type="predicted"/>